<dbReference type="InterPro" id="IPR051599">
    <property type="entry name" value="Cell_Envelope_Assoc"/>
</dbReference>
<dbReference type="Proteomes" id="UP000186894">
    <property type="component" value="Unassembled WGS sequence"/>
</dbReference>
<evidence type="ECO:0000313" key="4">
    <source>
        <dbReference type="Proteomes" id="UP000186894"/>
    </source>
</evidence>
<proteinExistence type="predicted"/>
<dbReference type="GO" id="GO:0000270">
    <property type="term" value="P:peptidoglycan metabolic process"/>
    <property type="evidence" value="ECO:0007669"/>
    <property type="project" value="TreeGrafter"/>
</dbReference>
<dbReference type="OrthoDB" id="9812311at2"/>
<evidence type="ECO:0000256" key="1">
    <source>
        <dbReference type="SAM" id="Phobius"/>
    </source>
</evidence>
<dbReference type="AlphaFoldDB" id="A0A1Q8ZM88"/>
<sequence length="237" mass="26606">MTTPPNDPSTDQRPRKSEQLSRLFHRSGWLRRVLRFGGYATILIIACLIGGFLYFADTVTLMRPPEHAKADAIVVLTGGYQRIDQAVDLLRKGSGQRLLISGVHPTTTPKQIRTMTQSSYDLFACCVDMGYQALDTIGNANETAQWVHDKGYSSVLVVTSNYHMQRSLMELRRTAPNTRFIPYPVVISDLRTKAWYADPNALRTLLSEYVKILLASARDTIGWGTWRGLRTANEPAS</sequence>
<dbReference type="PANTHER" id="PTHR30336:SF4">
    <property type="entry name" value="ENVELOPE BIOGENESIS FACTOR ELYC"/>
    <property type="match status" value="1"/>
</dbReference>
<dbReference type="RefSeq" id="WP_075641555.1">
    <property type="nucleotide sequence ID" value="NZ_MKIM01000031.1"/>
</dbReference>
<comment type="caution">
    <text evidence="3">The sequence shown here is derived from an EMBL/GenBank/DDBJ whole genome shotgun (WGS) entry which is preliminary data.</text>
</comment>
<dbReference type="STRING" id="1867956.BJF95_01755"/>
<organism evidence="3 4">
    <name type="scientific">Rhizobium oryziradicis</name>
    <dbReference type="NCBI Taxonomy" id="1867956"/>
    <lineage>
        <taxon>Bacteria</taxon>
        <taxon>Pseudomonadati</taxon>
        <taxon>Pseudomonadota</taxon>
        <taxon>Alphaproteobacteria</taxon>
        <taxon>Hyphomicrobiales</taxon>
        <taxon>Rhizobiaceae</taxon>
        <taxon>Rhizobium/Agrobacterium group</taxon>
        <taxon>Rhizobium</taxon>
    </lineage>
</organism>
<feature type="transmembrane region" description="Helical" evidence="1">
    <location>
        <begin position="36"/>
        <end position="56"/>
    </location>
</feature>
<dbReference type="Pfam" id="PF02698">
    <property type="entry name" value="DUF218"/>
    <property type="match status" value="1"/>
</dbReference>
<keyword evidence="4" id="KW-1185">Reference proteome</keyword>
<keyword evidence="1" id="KW-0472">Membrane</keyword>
<dbReference type="EMBL" id="MKIM01000031">
    <property type="protein sequence ID" value="OLP42862.1"/>
    <property type="molecule type" value="Genomic_DNA"/>
</dbReference>
<dbReference type="PANTHER" id="PTHR30336">
    <property type="entry name" value="INNER MEMBRANE PROTEIN, PROBABLE PERMEASE"/>
    <property type="match status" value="1"/>
</dbReference>
<feature type="domain" description="DUF218" evidence="2">
    <location>
        <begin position="71"/>
        <end position="210"/>
    </location>
</feature>
<evidence type="ECO:0000259" key="2">
    <source>
        <dbReference type="Pfam" id="PF02698"/>
    </source>
</evidence>
<keyword evidence="1" id="KW-1133">Transmembrane helix</keyword>
<accession>A0A1Q8ZM88</accession>
<dbReference type="GO" id="GO:0005886">
    <property type="term" value="C:plasma membrane"/>
    <property type="evidence" value="ECO:0007669"/>
    <property type="project" value="TreeGrafter"/>
</dbReference>
<dbReference type="InterPro" id="IPR003848">
    <property type="entry name" value="DUF218"/>
</dbReference>
<reference evidence="3 4" key="1">
    <citation type="submission" date="2016-09" db="EMBL/GenBank/DDBJ databases">
        <title>Rhizobium oryziradicis sp. nov., isolated from the root of rice.</title>
        <authorList>
            <person name="Zhao J."/>
            <person name="Zhang X."/>
        </authorList>
    </citation>
    <scope>NUCLEOTIDE SEQUENCE [LARGE SCALE GENOMIC DNA]</scope>
    <source>
        <strain evidence="3 4">N19</strain>
    </source>
</reference>
<gene>
    <name evidence="3" type="ORF">BJF95_01755</name>
</gene>
<evidence type="ECO:0000313" key="3">
    <source>
        <dbReference type="EMBL" id="OLP42862.1"/>
    </source>
</evidence>
<protein>
    <recommendedName>
        <fullName evidence="2">DUF218 domain-containing protein</fullName>
    </recommendedName>
</protein>
<dbReference type="GO" id="GO:0043164">
    <property type="term" value="P:Gram-negative-bacterium-type cell wall biogenesis"/>
    <property type="evidence" value="ECO:0007669"/>
    <property type="project" value="TreeGrafter"/>
</dbReference>
<dbReference type="CDD" id="cd06259">
    <property type="entry name" value="YdcF-like"/>
    <property type="match status" value="1"/>
</dbReference>
<keyword evidence="1" id="KW-0812">Transmembrane</keyword>
<name>A0A1Q8ZM88_9HYPH</name>